<feature type="coiled-coil region" evidence="1">
    <location>
        <begin position="314"/>
        <end position="362"/>
    </location>
</feature>
<keyword evidence="1" id="KW-0175">Coiled coil</keyword>
<accession>A0A1X7T1F0</accession>
<dbReference type="OrthoDB" id="10251741at2759"/>
<dbReference type="EnsemblMetazoa" id="Aqu2.1.08161_001">
    <property type="protein sequence ID" value="Aqu2.1.08161_001"/>
    <property type="gene ID" value="Aqu2.1.08161"/>
</dbReference>
<evidence type="ECO:0000256" key="1">
    <source>
        <dbReference type="SAM" id="Coils"/>
    </source>
</evidence>
<dbReference type="Gene3D" id="1.20.5.190">
    <property type="match status" value="1"/>
</dbReference>
<dbReference type="Gene3D" id="2.130.10.10">
    <property type="entry name" value="YVTN repeat-like/Quinoprotein amine dehydrogenase"/>
    <property type="match status" value="1"/>
</dbReference>
<dbReference type="STRING" id="400682.A0A1X7T1F0"/>
<dbReference type="AlphaFoldDB" id="A0A1X7T1F0"/>
<evidence type="ECO:0008006" key="3">
    <source>
        <dbReference type="Google" id="ProtNLM"/>
    </source>
</evidence>
<dbReference type="SUPFAM" id="SSF50978">
    <property type="entry name" value="WD40 repeat-like"/>
    <property type="match status" value="1"/>
</dbReference>
<name>A0A1X7T1F0_AMPQE</name>
<organism evidence="2">
    <name type="scientific">Amphimedon queenslandica</name>
    <name type="common">Sponge</name>
    <dbReference type="NCBI Taxonomy" id="400682"/>
    <lineage>
        <taxon>Eukaryota</taxon>
        <taxon>Metazoa</taxon>
        <taxon>Porifera</taxon>
        <taxon>Demospongiae</taxon>
        <taxon>Heteroscleromorpha</taxon>
        <taxon>Haplosclerida</taxon>
        <taxon>Niphatidae</taxon>
        <taxon>Amphimedon</taxon>
    </lineage>
</organism>
<dbReference type="PANTHER" id="PTHR32215">
    <property type="entry name" value="CILIA- AND FLAGELLA-ASSOCIATED PROTEIN 57"/>
    <property type="match status" value="1"/>
</dbReference>
<sequence length="380" mass="44898">MSSGDAVLTQVVLSHSGKMLFVGTTNGTIQSVKFPLVEPGEWHEHQAHSAPVARMCISYDDQFLISVGEDGTIFSFRIIDKEGRMLKRERDSNYAEEILITRSDLEEKNTTMSELRTRVEELKMENEYQLRLKDMNYNEKIKDLTDKFIQEIEALKAKNENLRTDKERLESRYEEEIHQQLESHSREVQERETTTNTKLMGEYEKYQELQARSQRLQEDYERQLQEMEDAREKALQELTEHYERKLHEKGIMLDKGADDLRKQQREAEEIQRQMEEDTDQEILALKNHYERQLHEQCDENLKLRGDTGILKKKVDSLQGEINELKGSINQLKQEVKKREGIINSLRNDIEGMKKEIQERDDTINDKNLFVFSFRKSAFMI</sequence>
<dbReference type="InterPro" id="IPR015943">
    <property type="entry name" value="WD40/YVTN_repeat-like_dom_sf"/>
</dbReference>
<dbReference type="InParanoid" id="A0A1X7T1F0"/>
<evidence type="ECO:0000313" key="2">
    <source>
        <dbReference type="EnsemblMetazoa" id="Aqu2.1.08161_001"/>
    </source>
</evidence>
<dbReference type="InterPro" id="IPR036322">
    <property type="entry name" value="WD40_repeat_dom_sf"/>
</dbReference>
<reference evidence="2" key="1">
    <citation type="submission" date="2017-05" db="UniProtKB">
        <authorList>
            <consortium name="EnsemblMetazoa"/>
        </authorList>
    </citation>
    <scope>IDENTIFICATION</scope>
</reference>
<dbReference type="PANTHER" id="PTHR32215:SF0">
    <property type="entry name" value="CILIA- AND FLAGELLA-ASSOCIATED PROTEIN 57"/>
    <property type="match status" value="1"/>
</dbReference>
<proteinExistence type="predicted"/>
<dbReference type="InterPro" id="IPR052993">
    <property type="entry name" value="CFA-57"/>
</dbReference>
<protein>
    <recommendedName>
        <fullName evidence="3">Cilia- and flagella-associated protein 57</fullName>
    </recommendedName>
</protein>
<feature type="coiled-coil region" evidence="1">
    <location>
        <begin position="105"/>
        <end position="280"/>
    </location>
</feature>